<dbReference type="PROSITE" id="PS51192">
    <property type="entry name" value="HELICASE_ATP_BIND_1"/>
    <property type="match status" value="1"/>
</dbReference>
<dbReference type="CDD" id="cd18794">
    <property type="entry name" value="SF2_C_RecQ"/>
    <property type="match status" value="1"/>
</dbReference>
<dbReference type="OrthoDB" id="10261556at2759"/>
<keyword evidence="5 11" id="KW-0347">Helicase</keyword>
<dbReference type="InterPro" id="IPR001650">
    <property type="entry name" value="Helicase_C-like"/>
</dbReference>
<evidence type="ECO:0000256" key="3">
    <source>
        <dbReference type="ARBA" id="ARBA00022741"/>
    </source>
</evidence>
<dbReference type="GO" id="GO:0000724">
    <property type="term" value="P:double-strand break repair via homologous recombination"/>
    <property type="evidence" value="ECO:0007669"/>
    <property type="project" value="TreeGrafter"/>
</dbReference>
<dbReference type="PANTHER" id="PTHR13710">
    <property type="entry name" value="DNA HELICASE RECQ FAMILY MEMBER"/>
    <property type="match status" value="1"/>
</dbReference>
<dbReference type="InterPro" id="IPR014001">
    <property type="entry name" value="Helicase_ATP-bd"/>
</dbReference>
<evidence type="ECO:0000256" key="1">
    <source>
        <dbReference type="ARBA" id="ARBA00005446"/>
    </source>
</evidence>
<dbReference type="Pfam" id="PF00270">
    <property type="entry name" value="DEAD"/>
    <property type="match status" value="1"/>
</dbReference>
<dbReference type="GO" id="GO:0016787">
    <property type="term" value="F:hydrolase activity"/>
    <property type="evidence" value="ECO:0007669"/>
    <property type="project" value="UniProtKB-KW"/>
</dbReference>
<dbReference type="AlphaFoldDB" id="A0A7T8HLK7"/>
<feature type="domain" description="Helicase C-terminal" evidence="13">
    <location>
        <begin position="124"/>
        <end position="273"/>
    </location>
</feature>
<evidence type="ECO:0000256" key="6">
    <source>
        <dbReference type="ARBA" id="ARBA00022840"/>
    </source>
</evidence>
<dbReference type="InterPro" id="IPR027417">
    <property type="entry name" value="P-loop_NTPase"/>
</dbReference>
<evidence type="ECO:0000256" key="8">
    <source>
        <dbReference type="ARBA" id="ARBA00023235"/>
    </source>
</evidence>
<comment type="catalytic activity">
    <reaction evidence="10 11">
        <text>ATP + H2O = ADP + phosphate + H(+)</text>
        <dbReference type="Rhea" id="RHEA:13065"/>
        <dbReference type="ChEBI" id="CHEBI:15377"/>
        <dbReference type="ChEBI" id="CHEBI:15378"/>
        <dbReference type="ChEBI" id="CHEBI:30616"/>
        <dbReference type="ChEBI" id="CHEBI:43474"/>
        <dbReference type="ChEBI" id="CHEBI:456216"/>
    </reaction>
</comment>
<evidence type="ECO:0000256" key="7">
    <source>
        <dbReference type="ARBA" id="ARBA00023125"/>
    </source>
</evidence>
<keyword evidence="3 11" id="KW-0547">Nucleotide-binding</keyword>
<gene>
    <name evidence="14" type="ORF">FKW44_013142</name>
</gene>
<evidence type="ECO:0000256" key="10">
    <source>
        <dbReference type="ARBA" id="ARBA00049360"/>
    </source>
</evidence>
<keyword evidence="8" id="KW-0413">Isomerase</keyword>
<evidence type="ECO:0000313" key="14">
    <source>
        <dbReference type="EMBL" id="QQP51705.1"/>
    </source>
</evidence>
<dbReference type="GO" id="GO:0046872">
    <property type="term" value="F:metal ion binding"/>
    <property type="evidence" value="ECO:0007669"/>
    <property type="project" value="UniProtKB-KW"/>
</dbReference>
<comment type="similarity">
    <text evidence="1 11">Belongs to the helicase family. RecQ subfamily.</text>
</comment>
<keyword evidence="6 11" id="KW-0067">ATP-binding</keyword>
<proteinExistence type="inferred from homology"/>
<keyword evidence="11" id="KW-0539">Nucleus</keyword>
<dbReference type="InterPro" id="IPR004589">
    <property type="entry name" value="DNA_helicase_ATP-dep_RecQ"/>
</dbReference>
<keyword evidence="7" id="KW-0238">DNA-binding</keyword>
<evidence type="ECO:0000256" key="4">
    <source>
        <dbReference type="ARBA" id="ARBA00022801"/>
    </source>
</evidence>
<dbReference type="InterPro" id="IPR032284">
    <property type="entry name" value="RecQ_Zn-bd"/>
</dbReference>
<comment type="subcellular location">
    <subcellularLocation>
        <location evidence="11">Nucleus</location>
    </subcellularLocation>
</comment>
<feature type="domain" description="Helicase ATP-binding" evidence="12">
    <location>
        <begin position="1"/>
        <end position="99"/>
    </location>
</feature>
<organism evidence="14 15">
    <name type="scientific">Caligus rogercresseyi</name>
    <name type="common">Sea louse</name>
    <dbReference type="NCBI Taxonomy" id="217165"/>
    <lineage>
        <taxon>Eukaryota</taxon>
        <taxon>Metazoa</taxon>
        <taxon>Ecdysozoa</taxon>
        <taxon>Arthropoda</taxon>
        <taxon>Crustacea</taxon>
        <taxon>Multicrustacea</taxon>
        <taxon>Hexanauplia</taxon>
        <taxon>Copepoda</taxon>
        <taxon>Siphonostomatoida</taxon>
        <taxon>Caligidae</taxon>
        <taxon>Caligus</taxon>
    </lineage>
</organism>
<evidence type="ECO:0000256" key="11">
    <source>
        <dbReference type="RuleBase" id="RU364117"/>
    </source>
</evidence>
<dbReference type="GO" id="GO:0043138">
    <property type="term" value="F:3'-5' DNA helicase activity"/>
    <property type="evidence" value="ECO:0007669"/>
    <property type="project" value="UniProtKB-EC"/>
</dbReference>
<evidence type="ECO:0000259" key="12">
    <source>
        <dbReference type="PROSITE" id="PS51192"/>
    </source>
</evidence>
<dbReference type="PANTHER" id="PTHR13710:SF105">
    <property type="entry name" value="ATP-DEPENDENT DNA HELICASE Q1"/>
    <property type="match status" value="1"/>
</dbReference>
<evidence type="ECO:0000259" key="13">
    <source>
        <dbReference type="PROSITE" id="PS51194"/>
    </source>
</evidence>
<dbReference type="Gene3D" id="1.10.10.10">
    <property type="entry name" value="Winged helix-like DNA-binding domain superfamily/Winged helix DNA-binding domain"/>
    <property type="match status" value="1"/>
</dbReference>
<evidence type="ECO:0000256" key="2">
    <source>
        <dbReference type="ARBA" id="ARBA00022723"/>
    </source>
</evidence>
<dbReference type="EC" id="5.6.2.4" evidence="11"/>
<keyword evidence="2" id="KW-0479">Metal-binding</keyword>
<dbReference type="GO" id="GO:0005634">
    <property type="term" value="C:nucleus"/>
    <property type="evidence" value="ECO:0007669"/>
    <property type="project" value="UniProtKB-SubCell"/>
</dbReference>
<comment type="catalytic activity">
    <reaction evidence="9 11">
        <text>Couples ATP hydrolysis with the unwinding of duplex DNA by translocating in the 3'-5' direction.</text>
        <dbReference type="EC" id="5.6.2.4"/>
    </reaction>
</comment>
<name>A0A7T8HLK7_CALRO</name>
<dbReference type="Pfam" id="PF00271">
    <property type="entry name" value="Helicase_C"/>
    <property type="match status" value="1"/>
</dbReference>
<dbReference type="GO" id="GO:0005524">
    <property type="term" value="F:ATP binding"/>
    <property type="evidence" value="ECO:0007669"/>
    <property type="project" value="UniProtKB-KW"/>
</dbReference>
<dbReference type="Gene3D" id="3.40.50.300">
    <property type="entry name" value="P-loop containing nucleotide triphosphate hydrolases"/>
    <property type="match status" value="2"/>
</dbReference>
<sequence length="418" mass="47234">MTVEDSELRLIYITPERLKKSKRFLNKLQKAHALGLFRFLAIDEVHCCSQWGHDFRPDYKFLSVMKESFPDVPIMGLTATLTGSVLKDVREMLNIPSCLVFKAPLDRPNIRYRVLLKPSSGDIDLLSRLLTVDFADQVGIVYVLTIKSAESLWGSLRGKGVKAGLYHGSMESKDRSAMHEKWSKEKIKVIIATTAFGMGIDKPNVRFVIHFNLPKSVDNFYQESGRAGRDGSPSQSILLFNFDDIFKVSTMAFTERSGIDHLYRIVDYASSVNKCRRSFLSSYFGGNWGGTVTCDSNCDYCEGSLCSEEMEVTNAAKEVLDVLRRGEEEEVNLTACKLIDSLMGKGSKGLSRSKKLPKPWNRVNTSLLITKLLIDGLIKESFHFTPYSTISYLKLNRGVRPKREHILPSVHSISYNQR</sequence>
<dbReference type="GO" id="GO:0005694">
    <property type="term" value="C:chromosome"/>
    <property type="evidence" value="ECO:0007669"/>
    <property type="project" value="TreeGrafter"/>
</dbReference>
<dbReference type="InterPro" id="IPR036388">
    <property type="entry name" value="WH-like_DNA-bd_sf"/>
</dbReference>
<evidence type="ECO:0000313" key="15">
    <source>
        <dbReference type="Proteomes" id="UP000595437"/>
    </source>
</evidence>
<reference evidence="15" key="1">
    <citation type="submission" date="2021-01" db="EMBL/GenBank/DDBJ databases">
        <title>Caligus Genome Assembly.</title>
        <authorList>
            <person name="Gallardo-Escarate C."/>
        </authorList>
    </citation>
    <scope>NUCLEOTIDE SEQUENCE [LARGE SCALE GENOMIC DNA]</scope>
</reference>
<dbReference type="GO" id="GO:0005737">
    <property type="term" value="C:cytoplasm"/>
    <property type="evidence" value="ECO:0007669"/>
    <property type="project" value="TreeGrafter"/>
</dbReference>
<evidence type="ECO:0000256" key="9">
    <source>
        <dbReference type="ARBA" id="ARBA00034617"/>
    </source>
</evidence>
<dbReference type="PROSITE" id="PS51194">
    <property type="entry name" value="HELICASE_CTER"/>
    <property type="match status" value="1"/>
</dbReference>
<dbReference type="NCBIfam" id="TIGR00614">
    <property type="entry name" value="recQ_fam"/>
    <property type="match status" value="1"/>
</dbReference>
<keyword evidence="15" id="KW-1185">Reference proteome</keyword>
<dbReference type="SUPFAM" id="SSF52540">
    <property type="entry name" value="P-loop containing nucleoside triphosphate hydrolases"/>
    <property type="match status" value="1"/>
</dbReference>
<evidence type="ECO:0000256" key="5">
    <source>
        <dbReference type="ARBA" id="ARBA00022806"/>
    </source>
</evidence>
<dbReference type="GO" id="GO:0009378">
    <property type="term" value="F:four-way junction helicase activity"/>
    <property type="evidence" value="ECO:0007669"/>
    <property type="project" value="TreeGrafter"/>
</dbReference>
<dbReference type="EMBL" id="CP045897">
    <property type="protein sequence ID" value="QQP51705.1"/>
    <property type="molecule type" value="Genomic_DNA"/>
</dbReference>
<dbReference type="InterPro" id="IPR011545">
    <property type="entry name" value="DEAD/DEAH_box_helicase_dom"/>
</dbReference>
<dbReference type="Proteomes" id="UP000595437">
    <property type="component" value="Chromosome 8"/>
</dbReference>
<dbReference type="Pfam" id="PF16124">
    <property type="entry name" value="RecQ_Zn_bind"/>
    <property type="match status" value="1"/>
</dbReference>
<accession>A0A7T8HLK7</accession>
<dbReference type="SMART" id="SM00490">
    <property type="entry name" value="HELICc"/>
    <property type="match status" value="1"/>
</dbReference>
<dbReference type="GO" id="GO:0003677">
    <property type="term" value="F:DNA binding"/>
    <property type="evidence" value="ECO:0007669"/>
    <property type="project" value="UniProtKB-KW"/>
</dbReference>
<keyword evidence="4 11" id="KW-0378">Hydrolase</keyword>
<protein>
    <recommendedName>
        <fullName evidence="11">ATP-dependent DNA helicase</fullName>
        <ecNumber evidence="11">5.6.2.4</ecNumber>
    </recommendedName>
</protein>